<organism evidence="1 2">
    <name type="scientific">Oikopleura dioica</name>
    <name type="common">Tunicate</name>
    <dbReference type="NCBI Taxonomy" id="34765"/>
    <lineage>
        <taxon>Eukaryota</taxon>
        <taxon>Metazoa</taxon>
        <taxon>Chordata</taxon>
        <taxon>Tunicata</taxon>
        <taxon>Appendicularia</taxon>
        <taxon>Copelata</taxon>
        <taxon>Oikopleuridae</taxon>
        <taxon>Oikopleura</taxon>
    </lineage>
</organism>
<evidence type="ECO:0000313" key="1">
    <source>
        <dbReference type="EMBL" id="CAG5099952.1"/>
    </source>
</evidence>
<name>A0ABN7SMB0_OIKDI</name>
<accession>A0ABN7SMB0</accession>
<keyword evidence="2" id="KW-1185">Reference proteome</keyword>
<proteinExistence type="predicted"/>
<protein>
    <submittedName>
        <fullName evidence="1">Oidioi.mRNA.OKI2018_I69.XSR.g16765.t1.cds</fullName>
    </submittedName>
</protein>
<gene>
    <name evidence="1" type="ORF">OKIOD_LOCUS8323</name>
</gene>
<dbReference type="Proteomes" id="UP001158576">
    <property type="component" value="Chromosome XSR"/>
</dbReference>
<sequence length="448" mass="49742">MESAGTGAGFKSQKSEISGNYQDVLNSQRESFNKFNPKVTKRARTTQSTPFEQNGVFDDLITSDFTVQTALGSWTFKDAVHATGGRARSHFHGKGLEWNAQELAVHIEPDNEGSPRDSSQILSPKFTNVKNGWNRKYCMNLDLSILSSSTKLTIFNNWFKITEKWHAGEKIAEIYSTEECESEDPTFPYKDEERKICVPGSSSGEESTVVELGPFKPLAVNLVLKMVLDAESDIIIKSIAFRDCSPEPDMSQKPTPKPSGWLANAKAINDPRYGTYWKPEEQKEEEEIEEVQENAPAWTPPPVVILNAPTQPATPETIVEATEQAATEQAATEANPVPGEIKLKGANVRISSTTTTTTTTTTYKKAEAVDLPADWGVKKEEEPFDSFVKYLGAEEEEIEELVEEEEEIIKKVNFKKKPKTQTKAEESSSSLGMTISTLLSSLLMLLLI</sequence>
<dbReference type="EMBL" id="OU015569">
    <property type="protein sequence ID" value="CAG5099952.1"/>
    <property type="molecule type" value="Genomic_DNA"/>
</dbReference>
<evidence type="ECO:0000313" key="2">
    <source>
        <dbReference type="Proteomes" id="UP001158576"/>
    </source>
</evidence>
<reference evidence="1 2" key="1">
    <citation type="submission" date="2021-04" db="EMBL/GenBank/DDBJ databases">
        <authorList>
            <person name="Bliznina A."/>
        </authorList>
    </citation>
    <scope>NUCLEOTIDE SEQUENCE [LARGE SCALE GENOMIC DNA]</scope>
</reference>